<gene>
    <name evidence="2" type="ORF">ENJ42_08575</name>
</gene>
<organism evidence="2">
    <name type="scientific">Hellea balneolensis</name>
    <dbReference type="NCBI Taxonomy" id="287478"/>
    <lineage>
        <taxon>Bacteria</taxon>
        <taxon>Pseudomonadati</taxon>
        <taxon>Pseudomonadota</taxon>
        <taxon>Alphaproteobacteria</taxon>
        <taxon>Maricaulales</taxon>
        <taxon>Robiginitomaculaceae</taxon>
        <taxon>Hellea</taxon>
    </lineage>
</organism>
<dbReference type="AlphaFoldDB" id="A0A7C5QXA8"/>
<dbReference type="PROSITE" id="PS00383">
    <property type="entry name" value="TYR_PHOSPHATASE_1"/>
    <property type="match status" value="1"/>
</dbReference>
<dbReference type="Proteomes" id="UP000885830">
    <property type="component" value="Unassembled WGS sequence"/>
</dbReference>
<dbReference type="EMBL" id="DRMJ01000448">
    <property type="protein sequence ID" value="HHL43658.1"/>
    <property type="molecule type" value="Genomic_DNA"/>
</dbReference>
<dbReference type="SUPFAM" id="SSF52799">
    <property type="entry name" value="(Phosphotyrosine protein) phosphatases II"/>
    <property type="match status" value="1"/>
</dbReference>
<sequence>MTIDLNTQAGRKQAYRDLIWGDHGFLRLWFHNHHHIGKQMYRENQPSPKRIKKLADMGIKTIINLRGESEKGYYLLEKEACKTYGITLVDFRMYSRDTPKVDAINGIKEIFETIQYPALMHCKSGADRTGIAGVLYKHFNLGEPIDLAVEQLGLKYLHMKAGKTGMLDYFFQTYLDGPAQQGLEFLDWINGDYDRLKVKAGFMSSWIGAVWTDKILRRE</sequence>
<proteinExistence type="predicted"/>
<comment type="caution">
    <text evidence="2">The sequence shown here is derived from an EMBL/GenBank/DDBJ whole genome shotgun (WGS) entry which is preliminary data.</text>
</comment>
<accession>A0A7C5QXA8</accession>
<dbReference type="Gene3D" id="3.90.190.10">
    <property type="entry name" value="Protein tyrosine phosphatase superfamily"/>
    <property type="match status" value="1"/>
</dbReference>
<dbReference type="InterPro" id="IPR016130">
    <property type="entry name" value="Tyr_Pase_AS"/>
</dbReference>
<evidence type="ECO:0000313" key="2">
    <source>
        <dbReference type="EMBL" id="HHL43658.1"/>
    </source>
</evidence>
<reference evidence="2" key="1">
    <citation type="journal article" date="2020" name="mSystems">
        <title>Genome- and Community-Level Interaction Insights into Carbon Utilization and Element Cycling Functions of Hydrothermarchaeota in Hydrothermal Sediment.</title>
        <authorList>
            <person name="Zhou Z."/>
            <person name="Liu Y."/>
            <person name="Xu W."/>
            <person name="Pan J."/>
            <person name="Luo Z.H."/>
            <person name="Li M."/>
        </authorList>
    </citation>
    <scope>NUCLEOTIDE SEQUENCE [LARGE SCALE GENOMIC DNA]</scope>
    <source>
        <strain evidence="2">HyVt-485</strain>
    </source>
</reference>
<evidence type="ECO:0000259" key="1">
    <source>
        <dbReference type="Pfam" id="PF22741"/>
    </source>
</evidence>
<dbReference type="Pfam" id="PF22741">
    <property type="entry name" value="PTP-NADK"/>
    <property type="match status" value="1"/>
</dbReference>
<feature type="domain" description="DSP-PTPase phosphatase fused to NAD+ Kinase" evidence="1">
    <location>
        <begin position="39"/>
        <end position="130"/>
    </location>
</feature>
<name>A0A7C5QXA8_9PROT</name>
<protein>
    <submittedName>
        <fullName evidence="2">Protein tyrosine phosphatase</fullName>
    </submittedName>
</protein>
<dbReference type="InterPro" id="IPR029021">
    <property type="entry name" value="Prot-tyrosine_phosphatase-like"/>
</dbReference>
<dbReference type="InterPro" id="IPR055214">
    <property type="entry name" value="PTP-NADK"/>
</dbReference>